<name>A0AA39F7I7_9HYME</name>
<reference evidence="2" key="1">
    <citation type="journal article" date="2023" name="bioRxiv">
        <title>Scaffold-level genome assemblies of two parasitoid biocontrol wasps reveal the parthenogenesis mechanism and an associated novel virus.</title>
        <authorList>
            <person name="Inwood S."/>
            <person name="Skelly J."/>
            <person name="Guhlin J."/>
            <person name="Harrop T."/>
            <person name="Goldson S."/>
            <person name="Dearden P."/>
        </authorList>
    </citation>
    <scope>NUCLEOTIDE SEQUENCE</scope>
    <source>
        <strain evidence="2">Irish</strain>
        <tissue evidence="2">Whole body</tissue>
    </source>
</reference>
<dbReference type="GO" id="GO:0005615">
    <property type="term" value="C:extracellular space"/>
    <property type="evidence" value="ECO:0007669"/>
    <property type="project" value="TreeGrafter"/>
</dbReference>
<dbReference type="PANTHER" id="PTHR11008">
    <property type="entry name" value="PROTEIN TAKEOUT-LIKE PROTEIN"/>
    <property type="match status" value="1"/>
</dbReference>
<reference evidence="2" key="2">
    <citation type="submission" date="2023-03" db="EMBL/GenBank/DDBJ databases">
        <authorList>
            <person name="Inwood S.N."/>
            <person name="Skelly J.G."/>
            <person name="Guhlin J."/>
            <person name="Harrop T.W.R."/>
            <person name="Goldson S.G."/>
            <person name="Dearden P.K."/>
        </authorList>
    </citation>
    <scope>NUCLEOTIDE SEQUENCE</scope>
    <source>
        <strain evidence="2">Irish</strain>
        <tissue evidence="2">Whole body</tissue>
    </source>
</reference>
<feature type="chain" id="PRO_5041373890" evidence="1">
    <location>
        <begin position="19"/>
        <end position="246"/>
    </location>
</feature>
<dbReference type="Proteomes" id="UP001168990">
    <property type="component" value="Unassembled WGS sequence"/>
</dbReference>
<feature type="signal peptide" evidence="1">
    <location>
        <begin position="1"/>
        <end position="18"/>
    </location>
</feature>
<keyword evidence="1" id="KW-0732">Signal</keyword>
<dbReference type="AlphaFoldDB" id="A0AA39F7I7"/>
<proteinExistence type="predicted"/>
<evidence type="ECO:0000313" key="2">
    <source>
        <dbReference type="EMBL" id="KAK0164299.1"/>
    </source>
</evidence>
<dbReference type="InterPro" id="IPR010562">
    <property type="entry name" value="Haemolymph_juvenile_hormone-bd"/>
</dbReference>
<evidence type="ECO:0000313" key="3">
    <source>
        <dbReference type="Proteomes" id="UP001168990"/>
    </source>
</evidence>
<keyword evidence="3" id="KW-1185">Reference proteome</keyword>
<dbReference type="PANTHER" id="PTHR11008:SF18">
    <property type="entry name" value="BCDNA.GH05536-RELATED"/>
    <property type="match status" value="1"/>
</dbReference>
<sequence length="246" mass="27424">MMLGVLIFVGFCASSVVSDQAIQLPAGLKTCKKDSSDYSSCLRLALQESWPIIVQGIPELNLPSMDPHFTESAINDFEFGAVIGKIIVRNANTYGASKVRFLSVRVSHNDDQHRVEIDVDIPKIFIEGDFKADAAFGTFKIGGKGQFNISMENIRGTVEIDGKVKDDRWVIESYNFQPEVGTMKIWADDLFNGNPELTKAALDFANEYWQILYSGMLPYAAKTWNAMMKDLLNDILSKVSFSSLFP</sequence>
<organism evidence="2 3">
    <name type="scientific">Microctonus aethiopoides</name>
    <dbReference type="NCBI Taxonomy" id="144406"/>
    <lineage>
        <taxon>Eukaryota</taxon>
        <taxon>Metazoa</taxon>
        <taxon>Ecdysozoa</taxon>
        <taxon>Arthropoda</taxon>
        <taxon>Hexapoda</taxon>
        <taxon>Insecta</taxon>
        <taxon>Pterygota</taxon>
        <taxon>Neoptera</taxon>
        <taxon>Endopterygota</taxon>
        <taxon>Hymenoptera</taxon>
        <taxon>Apocrita</taxon>
        <taxon>Ichneumonoidea</taxon>
        <taxon>Braconidae</taxon>
        <taxon>Euphorinae</taxon>
        <taxon>Microctonus</taxon>
    </lineage>
</organism>
<comment type="caution">
    <text evidence="2">The sequence shown here is derived from an EMBL/GenBank/DDBJ whole genome shotgun (WGS) entry which is preliminary data.</text>
</comment>
<evidence type="ECO:0000256" key="1">
    <source>
        <dbReference type="SAM" id="SignalP"/>
    </source>
</evidence>
<gene>
    <name evidence="2" type="ORF">PV328_002943</name>
</gene>
<dbReference type="InterPro" id="IPR038606">
    <property type="entry name" value="To_sf"/>
</dbReference>
<dbReference type="SMART" id="SM00700">
    <property type="entry name" value="JHBP"/>
    <property type="match status" value="1"/>
</dbReference>
<protein>
    <submittedName>
        <fullName evidence="2">Uncharacterized protein</fullName>
    </submittedName>
</protein>
<dbReference type="EMBL" id="JAQQBS010001422">
    <property type="protein sequence ID" value="KAK0164299.1"/>
    <property type="molecule type" value="Genomic_DNA"/>
</dbReference>
<dbReference type="Pfam" id="PF06585">
    <property type="entry name" value="JHBP"/>
    <property type="match status" value="1"/>
</dbReference>
<dbReference type="Gene3D" id="3.15.10.30">
    <property type="entry name" value="Haemolymph juvenile hormone binding protein"/>
    <property type="match status" value="1"/>
</dbReference>
<accession>A0AA39F7I7</accession>